<feature type="non-terminal residue" evidence="1">
    <location>
        <position position="1"/>
    </location>
</feature>
<keyword evidence="2" id="KW-1185">Reference proteome</keyword>
<reference evidence="1" key="1">
    <citation type="submission" date="2021-06" db="EMBL/GenBank/DDBJ databases">
        <authorList>
            <person name="Kallberg Y."/>
            <person name="Tangrot J."/>
            <person name="Rosling A."/>
        </authorList>
    </citation>
    <scope>NUCLEOTIDE SEQUENCE</scope>
    <source>
        <strain evidence="1">87-6 pot B 2015</strain>
    </source>
</reference>
<name>A0A9N9IVS6_FUNMO</name>
<evidence type="ECO:0000313" key="1">
    <source>
        <dbReference type="EMBL" id="CAG8752451.1"/>
    </source>
</evidence>
<sequence length="44" mass="5222">DDDNSCEEKDSDNVRKRSNKKLNKMMKVISKLQWEDGLLSTFFK</sequence>
<proteinExistence type="predicted"/>
<accession>A0A9N9IVS6</accession>
<dbReference type="Proteomes" id="UP000789375">
    <property type="component" value="Unassembled WGS sequence"/>
</dbReference>
<dbReference type="EMBL" id="CAJVPP010025793">
    <property type="protein sequence ID" value="CAG8752451.1"/>
    <property type="molecule type" value="Genomic_DNA"/>
</dbReference>
<protein>
    <submittedName>
        <fullName evidence="1">1809_t:CDS:1</fullName>
    </submittedName>
</protein>
<comment type="caution">
    <text evidence="1">The sequence shown here is derived from an EMBL/GenBank/DDBJ whole genome shotgun (WGS) entry which is preliminary data.</text>
</comment>
<feature type="non-terminal residue" evidence="1">
    <location>
        <position position="44"/>
    </location>
</feature>
<organism evidence="1 2">
    <name type="scientific">Funneliformis mosseae</name>
    <name type="common">Endomycorrhizal fungus</name>
    <name type="synonym">Glomus mosseae</name>
    <dbReference type="NCBI Taxonomy" id="27381"/>
    <lineage>
        <taxon>Eukaryota</taxon>
        <taxon>Fungi</taxon>
        <taxon>Fungi incertae sedis</taxon>
        <taxon>Mucoromycota</taxon>
        <taxon>Glomeromycotina</taxon>
        <taxon>Glomeromycetes</taxon>
        <taxon>Glomerales</taxon>
        <taxon>Glomeraceae</taxon>
        <taxon>Funneliformis</taxon>
    </lineage>
</organism>
<gene>
    <name evidence="1" type="ORF">FMOSSE_LOCUS16728</name>
</gene>
<evidence type="ECO:0000313" key="2">
    <source>
        <dbReference type="Proteomes" id="UP000789375"/>
    </source>
</evidence>
<dbReference type="AlphaFoldDB" id="A0A9N9IVS6"/>